<keyword evidence="3" id="KW-0964">Secreted</keyword>
<evidence type="ECO:0000259" key="5">
    <source>
        <dbReference type="PROSITE" id="PS50240"/>
    </source>
</evidence>
<dbReference type="InterPro" id="IPR029058">
    <property type="entry name" value="AB_hydrolase_fold"/>
</dbReference>
<dbReference type="Pfam" id="PF00151">
    <property type="entry name" value="Lipase"/>
    <property type="match status" value="2"/>
</dbReference>
<dbReference type="InterPro" id="IPR001254">
    <property type="entry name" value="Trypsin_dom"/>
</dbReference>
<dbReference type="SMART" id="SM00020">
    <property type="entry name" value="Tryp_SPc"/>
    <property type="match status" value="1"/>
</dbReference>
<dbReference type="GO" id="GO:0005615">
    <property type="term" value="C:extracellular space"/>
    <property type="evidence" value="ECO:0007669"/>
    <property type="project" value="TreeGrafter"/>
</dbReference>
<reference evidence="6" key="1">
    <citation type="submission" date="2019-08" db="EMBL/GenBank/DDBJ databases">
        <title>The genome of the North American firefly Photinus pyralis.</title>
        <authorList>
            <consortium name="Photinus pyralis genome working group"/>
            <person name="Fallon T.R."/>
            <person name="Sander Lower S.E."/>
            <person name="Weng J.-K."/>
        </authorList>
    </citation>
    <scope>NUCLEOTIDE SEQUENCE</scope>
    <source>
        <strain evidence="6">TRF0915ILg1</strain>
        <tissue evidence="6">Whole body</tissue>
    </source>
</reference>
<dbReference type="PANTHER" id="PTHR11610">
    <property type="entry name" value="LIPASE"/>
    <property type="match status" value="1"/>
</dbReference>
<evidence type="ECO:0000256" key="4">
    <source>
        <dbReference type="RuleBase" id="RU004262"/>
    </source>
</evidence>
<dbReference type="Gene3D" id="2.40.10.10">
    <property type="entry name" value="Trypsin-like serine proteases"/>
    <property type="match status" value="1"/>
</dbReference>
<dbReference type="EMBL" id="VTPC01002160">
    <property type="protein sequence ID" value="KAF2900495.1"/>
    <property type="molecule type" value="Genomic_DNA"/>
</dbReference>
<dbReference type="Gene3D" id="3.40.50.1820">
    <property type="entry name" value="alpha/beta hydrolase"/>
    <property type="match status" value="1"/>
</dbReference>
<comment type="subcellular location">
    <subcellularLocation>
        <location evidence="1">Secreted</location>
    </subcellularLocation>
</comment>
<sequence>MNNIVRELGFFIINLYSISCSWFDTNADVAEFFGDVSSISISDYPYMASIVTRMSLGGNEFLCSGTIIGQLFSRGIVLTTATCLLSVILEGVRLKEMRVRTNSEYWEGCKCDLLAKEYKIKTVHLHPHFSVDFSKIGENDVAIIVIKGHWKGPYDKTSLNSKLTIFTNAPNDKLYALGWSIKRKPPIESTDLKRTNNLMVIPKSSCNVYVKSKLSEQTFCVTNENIQQYNPCHFNRGGPLLAAVVGNTVLKGIALYAPTCEEQSRPAVLVNISLHGDFLNNLSQILGPDILDGPDRFWDGLAELVERRSCPKDDERTEANETDVKLFFYTGTNHNSYVQMTLRSGLPKEFNASKECLFVIHGWESNYTSRVCQLLKNALLRKRDLNVFVVDWSARAQHSPPWWDLWHKFVLFKYVRAVNAVPLIGQFLGEFICREIISNHNVPPSKVKLIGHSLGAHISGFVGATLKNKCKVTAKYIIGLDPAKPCFTNVTEKRRLNKYDAEFVHIFHTNAGVLGFKRPIGTADYYFNDGVEQPGCFYRRHSTNTHKPDFRKYNNDFYISTSAWIDDEISDRGGDKSCAHSRSYEYLAESFNENCEFIAYSCKSWKDFQMNTCGNKTSYAGRLDIDEM</sequence>
<dbReference type="AlphaFoldDB" id="A0A8K0GDB7"/>
<evidence type="ECO:0000313" key="6">
    <source>
        <dbReference type="EMBL" id="KAF2900495.1"/>
    </source>
</evidence>
<organism evidence="6 7">
    <name type="scientific">Ignelater luminosus</name>
    <name type="common">Cucubano</name>
    <name type="synonym">Pyrophorus luminosus</name>
    <dbReference type="NCBI Taxonomy" id="2038154"/>
    <lineage>
        <taxon>Eukaryota</taxon>
        <taxon>Metazoa</taxon>
        <taxon>Ecdysozoa</taxon>
        <taxon>Arthropoda</taxon>
        <taxon>Hexapoda</taxon>
        <taxon>Insecta</taxon>
        <taxon>Pterygota</taxon>
        <taxon>Neoptera</taxon>
        <taxon>Endopterygota</taxon>
        <taxon>Coleoptera</taxon>
        <taxon>Polyphaga</taxon>
        <taxon>Elateriformia</taxon>
        <taxon>Elateroidea</taxon>
        <taxon>Elateridae</taxon>
        <taxon>Agrypninae</taxon>
        <taxon>Pyrophorini</taxon>
        <taxon>Ignelater</taxon>
    </lineage>
</organism>
<proteinExistence type="inferred from homology"/>
<evidence type="ECO:0000256" key="2">
    <source>
        <dbReference type="ARBA" id="ARBA00010701"/>
    </source>
</evidence>
<dbReference type="OrthoDB" id="199913at2759"/>
<dbReference type="Proteomes" id="UP000801492">
    <property type="component" value="Unassembled WGS sequence"/>
</dbReference>
<evidence type="ECO:0000256" key="1">
    <source>
        <dbReference type="ARBA" id="ARBA00004613"/>
    </source>
</evidence>
<keyword evidence="7" id="KW-1185">Reference proteome</keyword>
<evidence type="ECO:0000313" key="7">
    <source>
        <dbReference type="Proteomes" id="UP000801492"/>
    </source>
</evidence>
<dbReference type="InterPro" id="IPR000734">
    <property type="entry name" value="TAG_lipase"/>
</dbReference>
<name>A0A8K0GDB7_IGNLU</name>
<dbReference type="PANTHER" id="PTHR11610:SF173">
    <property type="entry name" value="LIPASE DOMAIN-CONTAINING PROTEIN-RELATED"/>
    <property type="match status" value="1"/>
</dbReference>
<accession>A0A8K0GDB7</accession>
<dbReference type="InterPro" id="IPR009003">
    <property type="entry name" value="Peptidase_S1_PA"/>
</dbReference>
<feature type="domain" description="Peptidase S1" evidence="5">
    <location>
        <begin position="32"/>
        <end position="287"/>
    </location>
</feature>
<dbReference type="Pfam" id="PF00089">
    <property type="entry name" value="Trypsin"/>
    <property type="match status" value="1"/>
</dbReference>
<dbReference type="GO" id="GO:0004252">
    <property type="term" value="F:serine-type endopeptidase activity"/>
    <property type="evidence" value="ECO:0007669"/>
    <property type="project" value="InterPro"/>
</dbReference>
<dbReference type="SUPFAM" id="SSF53474">
    <property type="entry name" value="alpha/beta-Hydrolases"/>
    <property type="match status" value="1"/>
</dbReference>
<dbReference type="PROSITE" id="PS50240">
    <property type="entry name" value="TRYPSIN_DOM"/>
    <property type="match status" value="1"/>
</dbReference>
<evidence type="ECO:0000256" key="3">
    <source>
        <dbReference type="ARBA" id="ARBA00022525"/>
    </source>
</evidence>
<comment type="caution">
    <text evidence="6">The sequence shown here is derived from an EMBL/GenBank/DDBJ whole genome shotgun (WGS) entry which is preliminary data.</text>
</comment>
<dbReference type="InterPro" id="IPR043504">
    <property type="entry name" value="Peptidase_S1_PA_chymotrypsin"/>
</dbReference>
<dbReference type="InterPro" id="IPR013818">
    <property type="entry name" value="Lipase"/>
</dbReference>
<comment type="similarity">
    <text evidence="2 4">Belongs to the AB hydrolase superfamily. Lipase family.</text>
</comment>
<gene>
    <name evidence="6" type="ORF">ILUMI_05691</name>
</gene>
<dbReference type="GO" id="GO:0016298">
    <property type="term" value="F:lipase activity"/>
    <property type="evidence" value="ECO:0007669"/>
    <property type="project" value="InterPro"/>
</dbReference>
<dbReference type="GO" id="GO:0006508">
    <property type="term" value="P:proteolysis"/>
    <property type="evidence" value="ECO:0007669"/>
    <property type="project" value="InterPro"/>
</dbReference>
<protein>
    <recommendedName>
        <fullName evidence="5">Peptidase S1 domain-containing protein</fullName>
    </recommendedName>
</protein>
<dbReference type="GO" id="GO:0016042">
    <property type="term" value="P:lipid catabolic process"/>
    <property type="evidence" value="ECO:0007669"/>
    <property type="project" value="TreeGrafter"/>
</dbReference>
<dbReference type="SUPFAM" id="SSF50494">
    <property type="entry name" value="Trypsin-like serine proteases"/>
    <property type="match status" value="1"/>
</dbReference>